<comment type="similarity">
    <text evidence="2">Belongs to the CorA metal ion transporter (MIT) (TC 1.A.35) family.</text>
</comment>
<dbReference type="GO" id="GO:0050897">
    <property type="term" value="F:cobalt ion binding"/>
    <property type="evidence" value="ECO:0007669"/>
    <property type="project" value="TreeGrafter"/>
</dbReference>
<evidence type="ECO:0000256" key="9">
    <source>
        <dbReference type="SAM" id="Phobius"/>
    </source>
</evidence>
<sequence length="722" mass="81197">MPPATVAAAAAAHNGFSHADSTSSFQRYEQHISGPTVPILRRDRNAASSPPFLTHLHPSQPRTRGNGASSHPRLSGAGAEPGVHPHQESSISKYSHFKQDCVVDVIDYNSDDVTVERLGNADFIKMINDSYAKETNSESDHHPKAVRWINIGGLDWDILSSLTLRYHVHSLALEDVLQEQGHIQSKVDYYPDHLFLRILCHSVCPPDECEDHVHLGHPYHYGPQQHEAGIAPPAYNVATGGDLESDPRPPTSSSTAPLNSQQPPPKPKSHLNVPLLRSLDLRTRFMGLKQSNDQRQMMKLRALTAEDHINTTHEPMHIFLFHDGTVISIMPTTDLDFTAPITERLHHSQSVLRTSEDASLLIEALLDLAVDRILEVINEYQIKIHKLEHDIMLHPRMNSVRSLHILSGDLIMHKLTLEPIKTMIYNLRRYDVDRCIAMANQLKAEAEASPSDSYSHNSDSDSDATVEMASPGSNKNNGKQKERQTYPHGRHAPISDPTAFEYQFGFGLPENVTPADVASTISAPGPIPSSSDVNIIGGRMRKRVRRRQARGGQKQREAEREERMRWEHWQRVQAPYQRCAAIQVTASGVKVKGYLSYTCKVYLGDVYDHIDFALTSLDMFAGISENLIDYAFNMASYEMNQVMSRLTLVTIIFLPPTLLTGYFGMNFEPFKSIEGHSEFLFWRVVLPAMAILIPLFMSHDLRNLSKYVSRKWRSGQAVKGMW</sequence>
<dbReference type="InterPro" id="IPR045861">
    <property type="entry name" value="CorA_cytoplasmic_dom"/>
</dbReference>
<protein>
    <submittedName>
        <fullName evidence="10">Uncharacterized protein</fullName>
    </submittedName>
</protein>
<accession>A0A9P5X871</accession>
<dbReference type="SUPFAM" id="SSF144083">
    <property type="entry name" value="Magnesium transport protein CorA, transmembrane region"/>
    <property type="match status" value="1"/>
</dbReference>
<dbReference type="Gene3D" id="1.20.58.340">
    <property type="entry name" value="Magnesium transport protein CorA, transmembrane region"/>
    <property type="match status" value="2"/>
</dbReference>
<evidence type="ECO:0000256" key="7">
    <source>
        <dbReference type="ARBA" id="ARBA00023136"/>
    </source>
</evidence>
<dbReference type="Pfam" id="PF01544">
    <property type="entry name" value="CorA"/>
    <property type="match status" value="1"/>
</dbReference>
<evidence type="ECO:0000256" key="5">
    <source>
        <dbReference type="ARBA" id="ARBA00022692"/>
    </source>
</evidence>
<dbReference type="PANTHER" id="PTHR46494">
    <property type="entry name" value="CORA FAMILY METAL ION TRANSPORTER (EUROFUNG)"/>
    <property type="match status" value="1"/>
</dbReference>
<evidence type="ECO:0000313" key="11">
    <source>
        <dbReference type="Proteomes" id="UP000807342"/>
    </source>
</evidence>
<evidence type="ECO:0000313" key="10">
    <source>
        <dbReference type="EMBL" id="KAF9446278.1"/>
    </source>
</evidence>
<feature type="region of interest" description="Disordered" evidence="8">
    <location>
        <begin position="47"/>
        <end position="90"/>
    </location>
</feature>
<evidence type="ECO:0000256" key="2">
    <source>
        <dbReference type="ARBA" id="ARBA00009765"/>
    </source>
</evidence>
<gene>
    <name evidence="10" type="ORF">P691DRAFT_733595</name>
</gene>
<evidence type="ECO:0000256" key="8">
    <source>
        <dbReference type="SAM" id="MobiDB-lite"/>
    </source>
</evidence>
<comment type="caution">
    <text evidence="10">The sequence shown here is derived from an EMBL/GenBank/DDBJ whole genome shotgun (WGS) entry which is preliminary data.</text>
</comment>
<feature type="compositionally biased region" description="Polar residues" evidence="8">
    <location>
        <begin position="251"/>
        <end position="261"/>
    </location>
</feature>
<dbReference type="Proteomes" id="UP000807342">
    <property type="component" value="Unassembled WGS sequence"/>
</dbReference>
<dbReference type="GO" id="GO:0015095">
    <property type="term" value="F:magnesium ion transmembrane transporter activity"/>
    <property type="evidence" value="ECO:0007669"/>
    <property type="project" value="TreeGrafter"/>
</dbReference>
<keyword evidence="3" id="KW-0813">Transport</keyword>
<dbReference type="GO" id="GO:0015087">
    <property type="term" value="F:cobalt ion transmembrane transporter activity"/>
    <property type="evidence" value="ECO:0007669"/>
    <property type="project" value="TreeGrafter"/>
</dbReference>
<dbReference type="InterPro" id="IPR002523">
    <property type="entry name" value="MgTranspt_CorA/ZnTranspt_ZntB"/>
</dbReference>
<keyword evidence="5 9" id="KW-0812">Transmembrane</keyword>
<dbReference type="GO" id="GO:0005886">
    <property type="term" value="C:plasma membrane"/>
    <property type="evidence" value="ECO:0007669"/>
    <property type="project" value="UniProtKB-SubCell"/>
</dbReference>
<dbReference type="AlphaFoldDB" id="A0A9P5X871"/>
<keyword evidence="11" id="KW-1185">Reference proteome</keyword>
<evidence type="ECO:0000256" key="3">
    <source>
        <dbReference type="ARBA" id="ARBA00022448"/>
    </source>
</evidence>
<evidence type="ECO:0000256" key="6">
    <source>
        <dbReference type="ARBA" id="ARBA00022989"/>
    </source>
</evidence>
<keyword evidence="4" id="KW-1003">Cell membrane</keyword>
<keyword evidence="7 9" id="KW-0472">Membrane</keyword>
<feature type="region of interest" description="Disordered" evidence="8">
    <location>
        <begin position="446"/>
        <end position="494"/>
    </location>
</feature>
<comment type="subcellular location">
    <subcellularLocation>
        <location evidence="1">Cell membrane</location>
        <topology evidence="1">Multi-pass membrane protein</topology>
    </subcellularLocation>
</comment>
<evidence type="ECO:0000256" key="1">
    <source>
        <dbReference type="ARBA" id="ARBA00004651"/>
    </source>
</evidence>
<feature type="region of interest" description="Disordered" evidence="8">
    <location>
        <begin position="541"/>
        <end position="561"/>
    </location>
</feature>
<name>A0A9P5X871_9AGAR</name>
<feature type="transmembrane region" description="Helical" evidence="9">
    <location>
        <begin position="679"/>
        <end position="697"/>
    </location>
</feature>
<proteinExistence type="inferred from homology"/>
<dbReference type="GO" id="GO:0000287">
    <property type="term" value="F:magnesium ion binding"/>
    <property type="evidence" value="ECO:0007669"/>
    <property type="project" value="TreeGrafter"/>
</dbReference>
<dbReference type="OrthoDB" id="165352at2759"/>
<dbReference type="Gene3D" id="3.30.460.20">
    <property type="entry name" value="CorA soluble domain-like"/>
    <property type="match status" value="1"/>
</dbReference>
<dbReference type="InterPro" id="IPR045863">
    <property type="entry name" value="CorA_TM1_TM2"/>
</dbReference>
<feature type="transmembrane region" description="Helical" evidence="9">
    <location>
        <begin position="646"/>
        <end position="667"/>
    </location>
</feature>
<feature type="compositionally biased region" description="Polar residues" evidence="8">
    <location>
        <begin position="60"/>
        <end position="69"/>
    </location>
</feature>
<organism evidence="10 11">
    <name type="scientific">Macrolepiota fuliginosa MF-IS2</name>
    <dbReference type="NCBI Taxonomy" id="1400762"/>
    <lineage>
        <taxon>Eukaryota</taxon>
        <taxon>Fungi</taxon>
        <taxon>Dikarya</taxon>
        <taxon>Basidiomycota</taxon>
        <taxon>Agaricomycotina</taxon>
        <taxon>Agaricomycetes</taxon>
        <taxon>Agaricomycetidae</taxon>
        <taxon>Agaricales</taxon>
        <taxon>Agaricineae</taxon>
        <taxon>Agaricaceae</taxon>
        <taxon>Macrolepiota</taxon>
    </lineage>
</organism>
<evidence type="ECO:0000256" key="4">
    <source>
        <dbReference type="ARBA" id="ARBA00022475"/>
    </source>
</evidence>
<dbReference type="PANTHER" id="PTHR46494:SF1">
    <property type="entry name" value="CORA FAMILY METAL ION TRANSPORTER (EUROFUNG)"/>
    <property type="match status" value="1"/>
</dbReference>
<feature type="region of interest" description="Disordered" evidence="8">
    <location>
        <begin position="224"/>
        <end position="273"/>
    </location>
</feature>
<dbReference type="SUPFAM" id="SSF143865">
    <property type="entry name" value="CorA soluble domain-like"/>
    <property type="match status" value="1"/>
</dbReference>
<reference evidence="10" key="1">
    <citation type="submission" date="2020-11" db="EMBL/GenBank/DDBJ databases">
        <authorList>
            <consortium name="DOE Joint Genome Institute"/>
            <person name="Ahrendt S."/>
            <person name="Riley R."/>
            <person name="Andreopoulos W."/>
            <person name="Labutti K."/>
            <person name="Pangilinan J."/>
            <person name="Ruiz-Duenas F.J."/>
            <person name="Barrasa J.M."/>
            <person name="Sanchez-Garcia M."/>
            <person name="Camarero S."/>
            <person name="Miyauchi S."/>
            <person name="Serrano A."/>
            <person name="Linde D."/>
            <person name="Babiker R."/>
            <person name="Drula E."/>
            <person name="Ayuso-Fernandez I."/>
            <person name="Pacheco R."/>
            <person name="Padilla G."/>
            <person name="Ferreira P."/>
            <person name="Barriuso J."/>
            <person name="Kellner H."/>
            <person name="Castanera R."/>
            <person name="Alfaro M."/>
            <person name="Ramirez L."/>
            <person name="Pisabarro A.G."/>
            <person name="Kuo A."/>
            <person name="Tritt A."/>
            <person name="Lipzen A."/>
            <person name="He G."/>
            <person name="Yan M."/>
            <person name="Ng V."/>
            <person name="Cullen D."/>
            <person name="Martin F."/>
            <person name="Rosso M.-N."/>
            <person name="Henrissat B."/>
            <person name="Hibbett D."/>
            <person name="Martinez A.T."/>
            <person name="Grigoriev I.V."/>
        </authorList>
    </citation>
    <scope>NUCLEOTIDE SEQUENCE</scope>
    <source>
        <strain evidence="10">MF-IS2</strain>
    </source>
</reference>
<dbReference type="EMBL" id="MU151254">
    <property type="protein sequence ID" value="KAF9446278.1"/>
    <property type="molecule type" value="Genomic_DNA"/>
</dbReference>
<keyword evidence="6 9" id="KW-1133">Transmembrane helix</keyword>